<evidence type="ECO:0000256" key="3">
    <source>
        <dbReference type="ARBA" id="ARBA00022963"/>
    </source>
</evidence>
<dbReference type="InterPro" id="IPR000008">
    <property type="entry name" value="C2_dom"/>
</dbReference>
<evidence type="ECO:0000259" key="11">
    <source>
        <dbReference type="PROSITE" id="PS50222"/>
    </source>
</evidence>
<keyword evidence="13" id="KW-1185">Reference proteome</keyword>
<comment type="function">
    <text evidence="6">The production of the second messenger molecules diacylglycerol (DAG) and inositol 1,4,5-trisphosphate (IP3) is mediated by activated phosphatidylinositol-specific phospholipase C enzymes.</text>
</comment>
<dbReference type="PROSITE" id="PS50008">
    <property type="entry name" value="PIPLC_Y_DOMAIN"/>
    <property type="match status" value="1"/>
</dbReference>
<dbReference type="CDD" id="cd13360">
    <property type="entry name" value="PH_PLC_fungal"/>
    <property type="match status" value="1"/>
</dbReference>
<dbReference type="SUPFAM" id="SSF50729">
    <property type="entry name" value="PH domain-like"/>
    <property type="match status" value="1"/>
</dbReference>
<dbReference type="PRINTS" id="PR00390">
    <property type="entry name" value="PHPHLIPASEC"/>
</dbReference>
<dbReference type="GO" id="GO:0051209">
    <property type="term" value="P:release of sequestered calcium ion into cytosol"/>
    <property type="evidence" value="ECO:0007669"/>
    <property type="project" value="TreeGrafter"/>
</dbReference>
<dbReference type="PANTHER" id="PTHR10336">
    <property type="entry name" value="PHOSPHOINOSITIDE-SPECIFIC PHOSPHOLIPASE C FAMILY PROTEIN"/>
    <property type="match status" value="1"/>
</dbReference>
<dbReference type="InterPro" id="IPR037755">
    <property type="entry name" value="Plc1_PH"/>
</dbReference>
<dbReference type="InterPro" id="IPR002048">
    <property type="entry name" value="EF_hand_dom"/>
</dbReference>
<dbReference type="Gene3D" id="3.20.20.190">
    <property type="entry name" value="Phosphatidylinositol (PI) phosphodiesterase"/>
    <property type="match status" value="1"/>
</dbReference>
<dbReference type="Proteomes" id="UP000076761">
    <property type="component" value="Unassembled WGS sequence"/>
</dbReference>
<dbReference type="InterPro" id="IPR011992">
    <property type="entry name" value="EF-hand-dom_pair"/>
</dbReference>
<dbReference type="InterPro" id="IPR001192">
    <property type="entry name" value="PI-PLC_fam"/>
</dbReference>
<feature type="domain" description="C2" evidence="9">
    <location>
        <begin position="646"/>
        <end position="803"/>
    </location>
</feature>
<proteinExistence type="predicted"/>
<evidence type="ECO:0000256" key="5">
    <source>
        <dbReference type="ARBA" id="ARBA00023224"/>
    </source>
</evidence>
<evidence type="ECO:0000259" key="9">
    <source>
        <dbReference type="PROSITE" id="PS50004"/>
    </source>
</evidence>
<dbReference type="SMART" id="SM00054">
    <property type="entry name" value="EFh"/>
    <property type="match status" value="2"/>
</dbReference>
<dbReference type="STRING" id="1314782.A0A165T4M6"/>
<keyword evidence="5" id="KW-0807">Transducer</keyword>
<dbReference type="CDD" id="cd08598">
    <property type="entry name" value="PI-PLC1c_yeast"/>
    <property type="match status" value="1"/>
</dbReference>
<dbReference type="InterPro" id="IPR035892">
    <property type="entry name" value="C2_domain_sf"/>
</dbReference>
<feature type="domain" description="EF-hand" evidence="11">
    <location>
        <begin position="166"/>
        <end position="201"/>
    </location>
</feature>
<dbReference type="FunFam" id="3.20.20.190:FF:000039">
    <property type="entry name" value="Phosphoinositide phospholipase C"/>
    <property type="match status" value="1"/>
</dbReference>
<dbReference type="SUPFAM" id="SSF47473">
    <property type="entry name" value="EF-hand"/>
    <property type="match status" value="1"/>
</dbReference>
<evidence type="ECO:0000256" key="7">
    <source>
        <dbReference type="RuleBase" id="RU361133"/>
    </source>
</evidence>
<dbReference type="SMART" id="SM00148">
    <property type="entry name" value="PLCXc"/>
    <property type="match status" value="1"/>
</dbReference>
<gene>
    <name evidence="12" type="ORF">NEOLEDRAFT_1155977</name>
</gene>
<evidence type="ECO:0000313" key="13">
    <source>
        <dbReference type="Proteomes" id="UP000076761"/>
    </source>
</evidence>
<dbReference type="Pfam" id="PF00168">
    <property type="entry name" value="C2"/>
    <property type="match status" value="2"/>
</dbReference>
<sequence>MADIAVPSLLQQGTPMMKVSAKKQKRVVLRLDPEQGQILYETKKQRIIPIENVKEIRTCTDARYYREQFQLSQQFEDRWLTIFYICDGRYKSLHVIASTRDVLQMWDVTLRKLHAIRQELMSGLGNLEIRQSLWERQYWKAADDEQDQKLDFDDVERMCKRLNINAAKDNLQRLFKEADVNSRGYLDFADFQRFVKLLKARPELDRLYKKLCSINGTFDFKTFQMFMRDHQKSAMSQPSPPPSVAAVAAAAALAPSLSLSPSPTTTAGSSVEIATSVTDTLSSSSTILTLSTFTSFLLSLDNSVFADQHGKIFHDMNRPLSEYYISSSHNTYLVGNQLVGVSTIEGYIRALLHSCRSVEIDVYDGDAEPTIYHGKTLTSKVPLRDICQAIQKYAFVASPYPIIISAEIHCSLSQQDMMAQIMREVFGDALITAPIHGERHKIEVLPSPEQLKGRVLLKAKNLYVSDRESLRDKELTVDSESSTTDSTSSDEVFTELKKDMLRVSRMAERVRHSRHSSTSPGPAGRHQKVKMSFQLVALLVYTVGVKCRGLNKKEQYAPEHVFSLSEKVANKILKQSMMDLIKHDKTHLVRVYPKGTRLNSSNFEPHRYWSAGVQLVAINWQTFDLGYMINHAMFQRNGRSGYVLKPRAVREYNKELLSKRTNHYLDVTIISAQQLPRPKDSTGREIVDPYVEVSVHVPDWTHSPFLPDHADHAYSPPSGPSAVTATSARTVSFRTGAVKNNGFNPVWEEELSLPFDCVGEMKDLVFVRFAVKQEVKEGEEPLAVYCASLGSLNQGFRHLPLHDAQLSQYLFSTLFVCINIRDT</sequence>
<feature type="domain" description="PI-PLC Y-box" evidence="10">
    <location>
        <begin position="535"/>
        <end position="650"/>
    </location>
</feature>
<reference evidence="12 13" key="1">
    <citation type="journal article" date="2016" name="Mol. Biol. Evol.">
        <title>Comparative Genomics of Early-Diverging Mushroom-Forming Fungi Provides Insights into the Origins of Lignocellulose Decay Capabilities.</title>
        <authorList>
            <person name="Nagy L.G."/>
            <person name="Riley R."/>
            <person name="Tritt A."/>
            <person name="Adam C."/>
            <person name="Daum C."/>
            <person name="Floudas D."/>
            <person name="Sun H."/>
            <person name="Yadav J.S."/>
            <person name="Pangilinan J."/>
            <person name="Larsson K.H."/>
            <person name="Matsuura K."/>
            <person name="Barry K."/>
            <person name="Labutti K."/>
            <person name="Kuo R."/>
            <person name="Ohm R.A."/>
            <person name="Bhattacharya S.S."/>
            <person name="Shirouzu T."/>
            <person name="Yoshinaga Y."/>
            <person name="Martin F.M."/>
            <person name="Grigoriev I.V."/>
            <person name="Hibbett D.S."/>
        </authorList>
    </citation>
    <scope>NUCLEOTIDE SEQUENCE [LARGE SCALE GENOMIC DNA]</scope>
    <source>
        <strain evidence="12 13">HHB14362 ss-1</strain>
    </source>
</reference>
<dbReference type="SMART" id="SM00149">
    <property type="entry name" value="PLCYc"/>
    <property type="match status" value="1"/>
</dbReference>
<keyword evidence="3 7" id="KW-0442">Lipid degradation</keyword>
<dbReference type="GO" id="GO:0004435">
    <property type="term" value="F:phosphatidylinositol-4,5-bisphosphate phospholipase C activity"/>
    <property type="evidence" value="ECO:0007669"/>
    <property type="project" value="UniProtKB-EC"/>
</dbReference>
<dbReference type="EMBL" id="KV425568">
    <property type="protein sequence ID" value="KZT26135.1"/>
    <property type="molecule type" value="Genomic_DNA"/>
</dbReference>
<dbReference type="Pfam" id="PF00387">
    <property type="entry name" value="PI-PLC-Y"/>
    <property type="match status" value="1"/>
</dbReference>
<keyword evidence="4 7" id="KW-0443">Lipid metabolism</keyword>
<dbReference type="GO" id="GO:0016042">
    <property type="term" value="P:lipid catabolic process"/>
    <property type="evidence" value="ECO:0007669"/>
    <property type="project" value="UniProtKB-KW"/>
</dbReference>
<dbReference type="InParanoid" id="A0A165T4M6"/>
<evidence type="ECO:0000259" key="10">
    <source>
        <dbReference type="PROSITE" id="PS50008"/>
    </source>
</evidence>
<dbReference type="Pfam" id="PF00388">
    <property type="entry name" value="PI-PLC-X"/>
    <property type="match status" value="1"/>
</dbReference>
<evidence type="ECO:0000313" key="12">
    <source>
        <dbReference type="EMBL" id="KZT26135.1"/>
    </source>
</evidence>
<dbReference type="SMART" id="SM00239">
    <property type="entry name" value="C2"/>
    <property type="match status" value="1"/>
</dbReference>
<evidence type="ECO:0000256" key="2">
    <source>
        <dbReference type="ARBA" id="ARBA00022801"/>
    </source>
</evidence>
<comment type="catalytic activity">
    <reaction evidence="1 7">
        <text>a 1,2-diacyl-sn-glycero-3-phospho-(1D-myo-inositol-4,5-bisphosphate) + H2O = 1D-myo-inositol 1,4,5-trisphosphate + a 1,2-diacyl-sn-glycerol + H(+)</text>
        <dbReference type="Rhea" id="RHEA:33179"/>
        <dbReference type="ChEBI" id="CHEBI:15377"/>
        <dbReference type="ChEBI" id="CHEBI:15378"/>
        <dbReference type="ChEBI" id="CHEBI:17815"/>
        <dbReference type="ChEBI" id="CHEBI:58456"/>
        <dbReference type="ChEBI" id="CHEBI:203600"/>
        <dbReference type="EC" id="3.1.4.11"/>
    </reaction>
</comment>
<dbReference type="PROSITE" id="PS50004">
    <property type="entry name" value="C2"/>
    <property type="match status" value="1"/>
</dbReference>
<evidence type="ECO:0000256" key="4">
    <source>
        <dbReference type="ARBA" id="ARBA00023098"/>
    </source>
</evidence>
<dbReference type="InterPro" id="IPR001711">
    <property type="entry name" value="PLipase_C_Pinositol-sp_Y"/>
</dbReference>
<dbReference type="PROSITE" id="PS50007">
    <property type="entry name" value="PIPLC_X_DOMAIN"/>
    <property type="match status" value="1"/>
</dbReference>
<dbReference type="InterPro" id="IPR011993">
    <property type="entry name" value="PH-like_dom_sf"/>
</dbReference>
<organism evidence="12 13">
    <name type="scientific">Neolentinus lepideus HHB14362 ss-1</name>
    <dbReference type="NCBI Taxonomy" id="1314782"/>
    <lineage>
        <taxon>Eukaryota</taxon>
        <taxon>Fungi</taxon>
        <taxon>Dikarya</taxon>
        <taxon>Basidiomycota</taxon>
        <taxon>Agaricomycotina</taxon>
        <taxon>Agaricomycetes</taxon>
        <taxon>Gloeophyllales</taxon>
        <taxon>Gloeophyllaceae</taxon>
        <taxon>Neolentinus</taxon>
    </lineage>
</organism>
<evidence type="ECO:0000256" key="8">
    <source>
        <dbReference type="SAM" id="MobiDB-lite"/>
    </source>
</evidence>
<feature type="region of interest" description="Disordered" evidence="8">
    <location>
        <begin position="507"/>
        <end position="526"/>
    </location>
</feature>
<dbReference type="SUPFAM" id="SSF49562">
    <property type="entry name" value="C2 domain (Calcium/lipid-binding domain, CaLB)"/>
    <property type="match status" value="1"/>
</dbReference>
<dbReference type="InterPro" id="IPR000909">
    <property type="entry name" value="PLipase_C_PInositol-sp_X_dom"/>
</dbReference>
<dbReference type="Gene3D" id="2.60.40.150">
    <property type="entry name" value="C2 domain"/>
    <property type="match status" value="1"/>
</dbReference>
<name>A0A165T4M6_9AGAM</name>
<dbReference type="FunCoup" id="A0A165T4M6">
    <property type="interactions" value="128"/>
</dbReference>
<evidence type="ECO:0000256" key="6">
    <source>
        <dbReference type="ARBA" id="ARBA00059664"/>
    </source>
</evidence>
<dbReference type="InterPro" id="IPR017946">
    <property type="entry name" value="PLC-like_Pdiesterase_TIM-brl"/>
</dbReference>
<dbReference type="PANTHER" id="PTHR10336:SF36">
    <property type="entry name" value="1-PHOSPHATIDYLINOSITOL 4,5-BISPHOSPHATE PHOSPHODIESTERASE BETA-4"/>
    <property type="match status" value="1"/>
</dbReference>
<protein>
    <recommendedName>
        <fullName evidence="7">Phosphoinositide phospholipase C</fullName>
        <ecNumber evidence="7">3.1.4.11</ecNumber>
    </recommendedName>
</protein>
<dbReference type="SUPFAM" id="SSF51695">
    <property type="entry name" value="PLC-like phosphodiesterases"/>
    <property type="match status" value="1"/>
</dbReference>
<dbReference type="EC" id="3.1.4.11" evidence="7"/>
<dbReference type="GO" id="GO:0048015">
    <property type="term" value="P:phosphatidylinositol-mediated signaling"/>
    <property type="evidence" value="ECO:0007669"/>
    <property type="project" value="TreeGrafter"/>
</dbReference>
<dbReference type="Pfam" id="PF13499">
    <property type="entry name" value="EF-hand_7"/>
    <property type="match status" value="1"/>
</dbReference>
<dbReference type="PROSITE" id="PS50222">
    <property type="entry name" value="EF_HAND_2"/>
    <property type="match status" value="1"/>
</dbReference>
<dbReference type="CDD" id="cd00275">
    <property type="entry name" value="C2_PLC_like"/>
    <property type="match status" value="1"/>
</dbReference>
<dbReference type="OrthoDB" id="269822at2759"/>
<accession>A0A165T4M6</accession>
<dbReference type="Gene3D" id="1.10.238.10">
    <property type="entry name" value="EF-hand"/>
    <property type="match status" value="2"/>
</dbReference>
<keyword evidence="2 7" id="KW-0378">Hydrolase</keyword>
<dbReference type="GO" id="GO:0005509">
    <property type="term" value="F:calcium ion binding"/>
    <property type="evidence" value="ECO:0007669"/>
    <property type="project" value="InterPro"/>
</dbReference>
<dbReference type="AlphaFoldDB" id="A0A165T4M6"/>
<evidence type="ECO:0000256" key="1">
    <source>
        <dbReference type="ARBA" id="ARBA00001195"/>
    </source>
</evidence>
<dbReference type="Gene3D" id="2.30.29.30">
    <property type="entry name" value="Pleckstrin-homology domain (PH domain)/Phosphotyrosine-binding domain (PTB)"/>
    <property type="match status" value="1"/>
</dbReference>